<dbReference type="STRING" id="28034.BFX07_15185"/>
<dbReference type="GO" id="GO:0016887">
    <property type="term" value="F:ATP hydrolysis activity"/>
    <property type="evidence" value="ECO:0007669"/>
    <property type="project" value="InterPro"/>
</dbReference>
<dbReference type="GO" id="GO:0005524">
    <property type="term" value="F:ATP binding"/>
    <property type="evidence" value="ECO:0007669"/>
    <property type="project" value="InterPro"/>
</dbReference>
<dbReference type="EMBL" id="FWWY01000001">
    <property type="protein sequence ID" value="SMC05006.1"/>
    <property type="molecule type" value="Genomic_DNA"/>
</dbReference>
<dbReference type="OrthoDB" id="9783370at2"/>
<dbReference type="SMART" id="SM00382">
    <property type="entry name" value="AAA"/>
    <property type="match status" value="1"/>
</dbReference>
<dbReference type="InterPro" id="IPR027417">
    <property type="entry name" value="P-loop_NTPase"/>
</dbReference>
<dbReference type="AlphaFoldDB" id="A0A1W1WFG2"/>
<accession>A0A1W1WFG2</accession>
<proteinExistence type="predicted"/>
<dbReference type="Gene3D" id="3.40.50.300">
    <property type="entry name" value="P-loop containing nucleotide triphosphate hydrolases"/>
    <property type="match status" value="1"/>
</dbReference>
<sequence>MGQCNSIDEVLTRLEEQQYLADRSLATAIFLCIKLERPLLIEGEPGVGKTAVAQALAKIFDVPLIRLQCYEGIDRESALYEWNYPKQLLTIRMQENSWRSHETMELSLYQEEFLLRRPLFDALRPRGPAPVLLIDEIDRSDDEFEAFLLEILSEFQITIPELGTIKAKEKPFVVLTSNRTRDVHDALKRRCIYHWLDYPSFERELAIVRMKVPGLDARLAEDIVRYVEGLRQHPFDKRPGLAETLDWAKALEVLLVNQLNAQLIEETIGCLLKDRDDLMMLQSGNSLNLMERILREIEDHDGAST</sequence>
<dbReference type="SUPFAM" id="SSF52540">
    <property type="entry name" value="P-loop containing nucleoside triphosphate hydrolases"/>
    <property type="match status" value="1"/>
</dbReference>
<dbReference type="Proteomes" id="UP000192660">
    <property type="component" value="Unassembled WGS sequence"/>
</dbReference>
<organism evidence="2 3">
    <name type="scientific">Sulfobacillus thermosulfidooxidans (strain DSM 9293 / VKM B-1269 / AT-1)</name>
    <dbReference type="NCBI Taxonomy" id="929705"/>
    <lineage>
        <taxon>Bacteria</taxon>
        <taxon>Bacillati</taxon>
        <taxon>Bacillota</taxon>
        <taxon>Clostridia</taxon>
        <taxon>Eubacteriales</taxon>
        <taxon>Clostridiales Family XVII. Incertae Sedis</taxon>
        <taxon>Sulfobacillus</taxon>
    </lineage>
</organism>
<evidence type="ECO:0000313" key="3">
    <source>
        <dbReference type="Proteomes" id="UP000192660"/>
    </source>
</evidence>
<dbReference type="InterPro" id="IPR011704">
    <property type="entry name" value="ATPase_dyneun-rel_AAA"/>
</dbReference>
<feature type="domain" description="AAA+ ATPase" evidence="1">
    <location>
        <begin position="35"/>
        <end position="211"/>
    </location>
</feature>
<name>A0A1W1WFG2_SULTA</name>
<protein>
    <submittedName>
        <fullName evidence="2">MoxR-like ATPase</fullName>
    </submittedName>
</protein>
<gene>
    <name evidence="2" type="ORF">SAMN00768000_1971</name>
</gene>
<dbReference type="InterPro" id="IPR050764">
    <property type="entry name" value="CbbQ/NirQ/NorQ/GpvN"/>
</dbReference>
<dbReference type="InterPro" id="IPR003593">
    <property type="entry name" value="AAA+_ATPase"/>
</dbReference>
<dbReference type="Pfam" id="PF07728">
    <property type="entry name" value="AAA_5"/>
    <property type="match status" value="1"/>
</dbReference>
<keyword evidence="3" id="KW-1185">Reference proteome</keyword>
<evidence type="ECO:0000313" key="2">
    <source>
        <dbReference type="EMBL" id="SMC05006.1"/>
    </source>
</evidence>
<evidence type="ECO:0000259" key="1">
    <source>
        <dbReference type="SMART" id="SM00382"/>
    </source>
</evidence>
<dbReference type="CDD" id="cd00009">
    <property type="entry name" value="AAA"/>
    <property type="match status" value="1"/>
</dbReference>
<reference evidence="3" key="1">
    <citation type="submission" date="2017-04" db="EMBL/GenBank/DDBJ databases">
        <authorList>
            <person name="Varghese N."/>
            <person name="Submissions S."/>
        </authorList>
    </citation>
    <scope>NUCLEOTIDE SEQUENCE [LARGE SCALE GENOMIC DNA]</scope>
    <source>
        <strain evidence="3">DSM 9293</strain>
    </source>
</reference>
<dbReference type="PANTHER" id="PTHR42759:SF1">
    <property type="entry name" value="MAGNESIUM-CHELATASE SUBUNIT CHLD"/>
    <property type="match status" value="1"/>
</dbReference>
<dbReference type="PANTHER" id="PTHR42759">
    <property type="entry name" value="MOXR FAMILY PROTEIN"/>
    <property type="match status" value="1"/>
</dbReference>